<dbReference type="GO" id="GO:0016779">
    <property type="term" value="F:nucleotidyltransferase activity"/>
    <property type="evidence" value="ECO:0007669"/>
    <property type="project" value="UniProtKB-KW"/>
</dbReference>
<comment type="subcellular location">
    <subcellularLocation>
        <location evidence="1 6">Nucleus</location>
    </subcellularLocation>
</comment>
<keyword evidence="3 6" id="KW-0235">DNA replication</keyword>
<reference evidence="8 9" key="1">
    <citation type="journal article" date="2013" name="Curr. Biol.">
        <title>Shared signatures of parasitism and phylogenomics unite Cryptomycota and microsporidia.</title>
        <authorList>
            <person name="James T.Y."/>
            <person name="Pelin A."/>
            <person name="Bonen L."/>
            <person name="Ahrendt S."/>
            <person name="Sain D."/>
            <person name="Corradi N."/>
            <person name="Stajich J.E."/>
        </authorList>
    </citation>
    <scope>NUCLEOTIDE SEQUENCE [LARGE SCALE GENOMIC DNA]</scope>
    <source>
        <strain evidence="8 9">CSF55</strain>
    </source>
</reference>
<dbReference type="PIRSF" id="PIRSF000799">
    <property type="entry name" value="DNA_pol_eps_2"/>
    <property type="match status" value="1"/>
</dbReference>
<evidence type="ECO:0000256" key="1">
    <source>
        <dbReference type="ARBA" id="ARBA00004123"/>
    </source>
</evidence>
<evidence type="ECO:0000256" key="4">
    <source>
        <dbReference type="ARBA" id="ARBA00023125"/>
    </source>
</evidence>
<dbReference type="Gene3D" id="1.10.8.60">
    <property type="match status" value="1"/>
</dbReference>
<dbReference type="HOGENOM" id="CLU_010628_2_1_1"/>
<gene>
    <name evidence="8" type="ORF">O9G_003874</name>
</gene>
<dbReference type="PANTHER" id="PTHR12708:SF0">
    <property type="entry name" value="DNA POLYMERASE EPSILON SUBUNIT 2"/>
    <property type="match status" value="1"/>
</dbReference>
<comment type="similarity">
    <text evidence="2 6">Belongs to the DNA polymerase epsilon subunit B family.</text>
</comment>
<dbReference type="Proteomes" id="UP000030755">
    <property type="component" value="Unassembled WGS sequence"/>
</dbReference>
<evidence type="ECO:0000259" key="7">
    <source>
        <dbReference type="Pfam" id="PF04042"/>
    </source>
</evidence>
<evidence type="ECO:0000313" key="8">
    <source>
        <dbReference type="EMBL" id="EPZ35959.1"/>
    </source>
</evidence>
<dbReference type="STRING" id="988480.A0A075B423"/>
<protein>
    <recommendedName>
        <fullName evidence="6">DNA polymerase epsilon subunit</fullName>
    </recommendedName>
    <alternativeName>
        <fullName evidence="6">DNA polymerase II subunit 2</fullName>
    </alternativeName>
</protein>
<keyword evidence="5 6" id="KW-0539">Nucleus</keyword>
<dbReference type="GO" id="GO:0042276">
    <property type="term" value="P:error-prone translesion synthesis"/>
    <property type="evidence" value="ECO:0007669"/>
    <property type="project" value="TreeGrafter"/>
</dbReference>
<keyword evidence="4 6" id="KW-0238">DNA-binding</keyword>
<keyword evidence="8" id="KW-0808">Transferase</keyword>
<accession>A0A075B423</accession>
<dbReference type="InterPro" id="IPR016266">
    <property type="entry name" value="POLE2"/>
</dbReference>
<evidence type="ECO:0000313" key="9">
    <source>
        <dbReference type="Proteomes" id="UP000030755"/>
    </source>
</evidence>
<name>A0A075B423_ROZAC</name>
<feature type="domain" description="DNA polymerase alpha/delta/epsilon subunit B" evidence="7">
    <location>
        <begin position="288"/>
        <end position="480"/>
    </location>
</feature>
<comment type="function">
    <text evidence="6">Participates in DNA repair and in chromosomal DNA replication.</text>
</comment>
<proteinExistence type="inferred from homology"/>
<dbReference type="GO" id="GO:0006261">
    <property type="term" value="P:DNA-templated DNA replication"/>
    <property type="evidence" value="ECO:0007669"/>
    <property type="project" value="InterPro"/>
</dbReference>
<dbReference type="EMBL" id="KE560700">
    <property type="protein sequence ID" value="EPZ35959.1"/>
    <property type="molecule type" value="Genomic_DNA"/>
</dbReference>
<dbReference type="OMA" id="EIVFFQQ"/>
<dbReference type="Pfam" id="PF04042">
    <property type="entry name" value="DNA_pol_E_B"/>
    <property type="match status" value="1"/>
</dbReference>
<dbReference type="OrthoDB" id="10254730at2759"/>
<evidence type="ECO:0000256" key="6">
    <source>
        <dbReference type="PIRNR" id="PIRNR000799"/>
    </source>
</evidence>
<dbReference type="InterPro" id="IPR007185">
    <property type="entry name" value="DNA_pol_a/d/e_bsu"/>
</dbReference>
<evidence type="ECO:0000256" key="3">
    <source>
        <dbReference type="ARBA" id="ARBA00022705"/>
    </source>
</evidence>
<organism evidence="8 9">
    <name type="scientific">Rozella allomycis (strain CSF55)</name>
    <dbReference type="NCBI Taxonomy" id="988480"/>
    <lineage>
        <taxon>Eukaryota</taxon>
        <taxon>Fungi</taxon>
        <taxon>Fungi incertae sedis</taxon>
        <taxon>Cryptomycota</taxon>
        <taxon>Cryptomycota incertae sedis</taxon>
        <taxon>Rozella</taxon>
    </lineage>
</organism>
<dbReference type="AlphaFoldDB" id="A0A075B423"/>
<keyword evidence="8" id="KW-0548">Nucleotidyltransferase</keyword>
<evidence type="ECO:0000256" key="5">
    <source>
        <dbReference type="ARBA" id="ARBA00023242"/>
    </source>
</evidence>
<dbReference type="PANTHER" id="PTHR12708">
    <property type="entry name" value="DNA POLYMERASE EPSILON SUBUNIT B"/>
    <property type="match status" value="1"/>
</dbReference>
<evidence type="ECO:0000256" key="2">
    <source>
        <dbReference type="ARBA" id="ARBA00009560"/>
    </source>
</evidence>
<sequence length="529" mass="61016">MIENKRVTDIKRAILQIFTKTHGLTLQTDAVRYLLEVMQEGNIDLKSLPQILENIISTYRSTFDASDLITKESLEQVVHQIFQQNRRTRTLDALPAILKKDLDPQTHFRVINAFEMPRYKYDSFTKSFVIDNVEKSLSAKENKKWEMLKRRLQVIRLNLERSNLCFQHNFKISKISSLLGSTDRKYLLGMISQIKDGCLYLEDEESNVPIDLSDANCSIGLFTEGCIVIVEGVFESGVFKVSFIGFPSDPNEENRNFVNFDYLINSNQKSFTKDVLLEVESNENAWFIFSEVHLDDQKTLQALGKILQVLNDSKPTPFALIFLGNFSSKSVNGMPMGFESYQNGFNQLAQLISKFPNLANNTNFVFIPGPEDPFGGAIYPMAPIPDSFTLKIRQICKKAHFTTNPCRIIFCTQELVFFRYDLAKKVHRNAILEPRHTDLFKSHLVSTILKSHHLLPFPLHIQPIYWDFDHSLSLFPNPNLEIHLKVSKKLKKKQFVQIQAHFRKIIFLFYAIFRTKGRLISGNGLLKEK</sequence>
<dbReference type="GO" id="GO:0008622">
    <property type="term" value="C:epsilon DNA polymerase complex"/>
    <property type="evidence" value="ECO:0007669"/>
    <property type="project" value="UniProtKB-UniRule"/>
</dbReference>
<dbReference type="GO" id="GO:0003677">
    <property type="term" value="F:DNA binding"/>
    <property type="evidence" value="ECO:0007669"/>
    <property type="project" value="UniProtKB-UniRule"/>
</dbReference>
<keyword evidence="9" id="KW-1185">Reference proteome</keyword>